<dbReference type="GO" id="GO:0045259">
    <property type="term" value="C:proton-transporting ATP synthase complex"/>
    <property type="evidence" value="ECO:0007669"/>
    <property type="project" value="UniProtKB-KW"/>
</dbReference>
<evidence type="ECO:0000256" key="5">
    <source>
        <dbReference type="ARBA" id="ARBA00023065"/>
    </source>
</evidence>
<dbReference type="Gene3D" id="1.20.5.440">
    <property type="entry name" value="ATP synthase delta/epsilon subunit, C-terminal domain"/>
    <property type="match status" value="1"/>
</dbReference>
<evidence type="ECO:0000256" key="8">
    <source>
        <dbReference type="ARBA" id="ARBA00023310"/>
    </source>
</evidence>
<evidence type="ECO:0000256" key="6">
    <source>
        <dbReference type="ARBA" id="ARBA00023136"/>
    </source>
</evidence>
<comment type="subcellular location">
    <subcellularLocation>
        <location evidence="1 9">Cell membrane</location>
        <topology evidence="1 9">Peripheral membrane protein</topology>
    </subcellularLocation>
</comment>
<keyword evidence="4 9" id="KW-1003">Cell membrane</keyword>
<comment type="function">
    <text evidence="9">Produces ATP from ADP in the presence of a proton gradient across the membrane.</text>
</comment>
<proteinExistence type="inferred from homology"/>
<evidence type="ECO:0000256" key="1">
    <source>
        <dbReference type="ARBA" id="ARBA00004202"/>
    </source>
</evidence>
<evidence type="ECO:0000256" key="9">
    <source>
        <dbReference type="HAMAP-Rule" id="MF_00530"/>
    </source>
</evidence>
<dbReference type="GO" id="GO:0005886">
    <property type="term" value="C:plasma membrane"/>
    <property type="evidence" value="ECO:0007669"/>
    <property type="project" value="UniProtKB-SubCell"/>
</dbReference>
<dbReference type="Proteomes" id="UP000823933">
    <property type="component" value="Unassembled WGS sequence"/>
</dbReference>
<dbReference type="NCBIfam" id="TIGR01216">
    <property type="entry name" value="ATP_synt_epsi"/>
    <property type="match status" value="1"/>
</dbReference>
<keyword evidence="7 9" id="KW-0139">CF(1)</keyword>
<dbReference type="HAMAP" id="MF_00530">
    <property type="entry name" value="ATP_synth_epsil_bac"/>
    <property type="match status" value="1"/>
</dbReference>
<protein>
    <recommendedName>
        <fullName evidence="9">ATP synthase epsilon chain</fullName>
    </recommendedName>
    <alternativeName>
        <fullName evidence="9">ATP synthase F1 sector epsilon subunit</fullName>
    </alternativeName>
    <alternativeName>
        <fullName evidence="9">F-ATPase epsilon subunit</fullName>
    </alternativeName>
</protein>
<name>A0A9D1QBE8_9FIRM</name>
<dbReference type="PANTHER" id="PTHR13822">
    <property type="entry name" value="ATP SYNTHASE DELTA/EPSILON CHAIN"/>
    <property type="match status" value="1"/>
</dbReference>
<reference evidence="13" key="2">
    <citation type="submission" date="2021-04" db="EMBL/GenBank/DDBJ databases">
        <authorList>
            <person name="Gilroy R."/>
        </authorList>
    </citation>
    <scope>NUCLEOTIDE SEQUENCE</scope>
    <source>
        <strain evidence="13">ChiHcolR34-3080</strain>
    </source>
</reference>
<accession>A0A9D1QBE8</accession>
<dbReference type="SUPFAM" id="SSF46604">
    <property type="entry name" value="Epsilon subunit of F1F0-ATP synthase C-terminal domain"/>
    <property type="match status" value="1"/>
</dbReference>
<comment type="caution">
    <text evidence="13">The sequence shown here is derived from an EMBL/GenBank/DDBJ whole genome shotgun (WGS) entry which is preliminary data.</text>
</comment>
<evidence type="ECO:0000256" key="3">
    <source>
        <dbReference type="ARBA" id="ARBA00022448"/>
    </source>
</evidence>
<dbReference type="EMBL" id="DXHQ01000111">
    <property type="protein sequence ID" value="HIW09651.1"/>
    <property type="molecule type" value="Genomic_DNA"/>
</dbReference>
<dbReference type="InterPro" id="IPR036771">
    <property type="entry name" value="ATPsynth_dsu/esu_N"/>
</dbReference>
<feature type="domain" description="ATP synthase F1 complex delta/epsilon subunit N-terminal" evidence="12">
    <location>
        <begin position="4"/>
        <end position="87"/>
    </location>
</feature>
<dbReference type="SUPFAM" id="SSF51344">
    <property type="entry name" value="Epsilon subunit of F1F0-ATP synthase N-terminal domain"/>
    <property type="match status" value="1"/>
</dbReference>
<dbReference type="GO" id="GO:0046933">
    <property type="term" value="F:proton-transporting ATP synthase activity, rotational mechanism"/>
    <property type="evidence" value="ECO:0007669"/>
    <property type="project" value="UniProtKB-UniRule"/>
</dbReference>
<keyword evidence="5 9" id="KW-0406">Ion transport</keyword>
<dbReference type="GO" id="GO:0005524">
    <property type="term" value="F:ATP binding"/>
    <property type="evidence" value="ECO:0007669"/>
    <property type="project" value="UniProtKB-UniRule"/>
</dbReference>
<evidence type="ECO:0000256" key="4">
    <source>
        <dbReference type="ARBA" id="ARBA00022475"/>
    </source>
</evidence>
<evidence type="ECO:0000259" key="11">
    <source>
        <dbReference type="Pfam" id="PF00401"/>
    </source>
</evidence>
<keyword evidence="9" id="KW-0375">Hydrogen ion transport</keyword>
<sequence length="141" mass="15685">MNTFHLRILAADEMFFEGLCENLVVPCADGSFGVQAHHANMISAVAPGELHYRPAEGPDAGREKIAAVSAGLIKVERNDVLVLVDTAERPEEIDANRARRAADQAKEALLQKRSIQEYRVAQYNLARAMSRLRVHSDFTRK</sequence>
<evidence type="ECO:0000256" key="10">
    <source>
        <dbReference type="RuleBase" id="RU003656"/>
    </source>
</evidence>
<feature type="domain" description="ATP synthase epsilon subunit C-terminal" evidence="11">
    <location>
        <begin position="91"/>
        <end position="134"/>
    </location>
</feature>
<dbReference type="InterPro" id="IPR020546">
    <property type="entry name" value="ATP_synth_F1_dsu/esu_N"/>
</dbReference>
<dbReference type="CDD" id="cd12152">
    <property type="entry name" value="F1-ATPase_delta"/>
    <property type="match status" value="1"/>
</dbReference>
<comment type="subunit">
    <text evidence="9 10">F-type ATPases have 2 components, CF(1) - the catalytic core - and CF(0) - the membrane proton channel. CF(1) has five subunits: alpha(3), beta(3), gamma(1), delta(1), epsilon(1). CF(0) has three main subunits: a, b and c.</text>
</comment>
<evidence type="ECO:0000259" key="12">
    <source>
        <dbReference type="Pfam" id="PF02823"/>
    </source>
</evidence>
<evidence type="ECO:0000256" key="7">
    <source>
        <dbReference type="ARBA" id="ARBA00023196"/>
    </source>
</evidence>
<dbReference type="Pfam" id="PF02823">
    <property type="entry name" value="ATP-synt_DE_N"/>
    <property type="match status" value="1"/>
</dbReference>
<dbReference type="AlphaFoldDB" id="A0A9D1QBE8"/>
<dbReference type="Pfam" id="PF00401">
    <property type="entry name" value="ATP-synt_DE"/>
    <property type="match status" value="1"/>
</dbReference>
<dbReference type="InterPro" id="IPR001469">
    <property type="entry name" value="ATP_synth_F1_dsu/esu"/>
</dbReference>
<dbReference type="InterPro" id="IPR020547">
    <property type="entry name" value="ATP_synth_F1_esu_C"/>
</dbReference>
<evidence type="ECO:0000313" key="14">
    <source>
        <dbReference type="Proteomes" id="UP000823933"/>
    </source>
</evidence>
<evidence type="ECO:0000256" key="2">
    <source>
        <dbReference type="ARBA" id="ARBA00005712"/>
    </source>
</evidence>
<dbReference type="Gene3D" id="2.60.15.10">
    <property type="entry name" value="F0F1 ATP synthase delta/epsilon subunit, N-terminal"/>
    <property type="match status" value="1"/>
</dbReference>
<gene>
    <name evidence="9 13" type="primary">atpC</name>
    <name evidence="13" type="ORF">H9890_09675</name>
</gene>
<keyword evidence="3 9" id="KW-0813">Transport</keyword>
<comment type="similarity">
    <text evidence="2 9 10">Belongs to the ATPase epsilon chain family.</text>
</comment>
<dbReference type="InterPro" id="IPR036794">
    <property type="entry name" value="ATP_F1_dsu/esu_C_sf"/>
</dbReference>
<dbReference type="PANTHER" id="PTHR13822:SF10">
    <property type="entry name" value="ATP SYNTHASE EPSILON CHAIN, CHLOROPLASTIC"/>
    <property type="match status" value="1"/>
</dbReference>
<evidence type="ECO:0000313" key="13">
    <source>
        <dbReference type="EMBL" id="HIW09651.1"/>
    </source>
</evidence>
<keyword evidence="6 9" id="KW-0472">Membrane</keyword>
<organism evidence="13 14">
    <name type="scientific">Candidatus Faecalibacterium intestinigallinarum</name>
    <dbReference type="NCBI Taxonomy" id="2838581"/>
    <lineage>
        <taxon>Bacteria</taxon>
        <taxon>Bacillati</taxon>
        <taxon>Bacillota</taxon>
        <taxon>Clostridia</taxon>
        <taxon>Eubacteriales</taxon>
        <taxon>Oscillospiraceae</taxon>
        <taxon>Faecalibacterium</taxon>
    </lineage>
</organism>
<keyword evidence="8 9" id="KW-0066">ATP synthesis</keyword>
<reference evidence="13" key="1">
    <citation type="journal article" date="2021" name="PeerJ">
        <title>Extensive microbial diversity within the chicken gut microbiome revealed by metagenomics and culture.</title>
        <authorList>
            <person name="Gilroy R."/>
            <person name="Ravi A."/>
            <person name="Getino M."/>
            <person name="Pursley I."/>
            <person name="Horton D.L."/>
            <person name="Alikhan N.F."/>
            <person name="Baker D."/>
            <person name="Gharbi K."/>
            <person name="Hall N."/>
            <person name="Watson M."/>
            <person name="Adriaenssens E.M."/>
            <person name="Foster-Nyarko E."/>
            <person name="Jarju S."/>
            <person name="Secka A."/>
            <person name="Antonio M."/>
            <person name="Oren A."/>
            <person name="Chaudhuri R.R."/>
            <person name="La Ragione R."/>
            <person name="Hildebrand F."/>
            <person name="Pallen M.J."/>
        </authorList>
    </citation>
    <scope>NUCLEOTIDE SEQUENCE</scope>
    <source>
        <strain evidence="13">ChiHcolR34-3080</strain>
    </source>
</reference>